<sequence>MLGIRRYHKGRENTLDIPELSRPESWPQLPVSVLKKRCYTIRKVDECVKQNYGAKYSVHPLGSSCYGADTKDSDVDLILHDPDRPCGYELPKHQSSRTPRLYNISVLAKALTQSGFDVLLRLSQATVPIVKFRDPDTGLKCDINVNERLGYRNTLMIRQYCTILPILPAFIVQLKLWAKEQKWITNMNNYTLAIMAIGVLQHYGALPNLQKGVEQRPMTENGYFWTKSKRGKLQWCDTRWNDSEEGWEPTRRVTPDECLTMWFRYWGHEHDYNGTGIDIKRGGLFQRQRPYEPEPVEVVPVDQDMKTTGRSKWVTIPSETNIYEEPPAWANHPFCIQDPFVRDKNLASQMFKPQMKVFQPSCQKAFERLELARAQTPGSVASDPKLLAKYMTTMLLAP</sequence>
<dbReference type="SUPFAM" id="SSF81631">
    <property type="entry name" value="PAP/OAS1 substrate-binding domain"/>
    <property type="match status" value="1"/>
</dbReference>
<dbReference type="AlphaFoldDB" id="A0A0C3S5L4"/>
<accession>A0A0C3S5L4</accession>
<dbReference type="PANTHER" id="PTHR12271:SF40">
    <property type="entry name" value="POLY(A) RNA POLYMERASE GLD2"/>
    <property type="match status" value="1"/>
</dbReference>
<dbReference type="HOGENOM" id="CLU_568706_0_0_1"/>
<dbReference type="GO" id="GO:1990817">
    <property type="term" value="F:poly(A) RNA polymerase activity"/>
    <property type="evidence" value="ECO:0007669"/>
    <property type="project" value="UniProtKB-EC"/>
</dbReference>
<protein>
    <recommendedName>
        <fullName evidence="1">Poly(A) RNA polymerase mitochondrial-like central palm domain-containing protein</fullName>
    </recommendedName>
</protein>
<dbReference type="PANTHER" id="PTHR12271">
    <property type="entry name" value="POLY A POLYMERASE CID PAP -RELATED"/>
    <property type="match status" value="1"/>
</dbReference>
<organism evidence="2 3">
    <name type="scientific">Phlebiopsis gigantea (strain 11061_1 CR5-6)</name>
    <name type="common">White-rot fungus</name>
    <name type="synonym">Peniophora gigantea</name>
    <dbReference type="NCBI Taxonomy" id="745531"/>
    <lineage>
        <taxon>Eukaryota</taxon>
        <taxon>Fungi</taxon>
        <taxon>Dikarya</taxon>
        <taxon>Basidiomycota</taxon>
        <taxon>Agaricomycotina</taxon>
        <taxon>Agaricomycetes</taxon>
        <taxon>Polyporales</taxon>
        <taxon>Phanerochaetaceae</taxon>
        <taxon>Phlebiopsis</taxon>
    </lineage>
</organism>
<reference evidence="2 3" key="1">
    <citation type="journal article" date="2014" name="PLoS Genet.">
        <title>Analysis of the Phlebiopsis gigantea genome, transcriptome and secretome provides insight into its pioneer colonization strategies of wood.</title>
        <authorList>
            <person name="Hori C."/>
            <person name="Ishida T."/>
            <person name="Igarashi K."/>
            <person name="Samejima M."/>
            <person name="Suzuki H."/>
            <person name="Master E."/>
            <person name="Ferreira P."/>
            <person name="Ruiz-Duenas F.J."/>
            <person name="Held B."/>
            <person name="Canessa P."/>
            <person name="Larrondo L.F."/>
            <person name="Schmoll M."/>
            <person name="Druzhinina I.S."/>
            <person name="Kubicek C.P."/>
            <person name="Gaskell J.A."/>
            <person name="Kersten P."/>
            <person name="St John F."/>
            <person name="Glasner J."/>
            <person name="Sabat G."/>
            <person name="Splinter BonDurant S."/>
            <person name="Syed K."/>
            <person name="Yadav J."/>
            <person name="Mgbeahuruike A.C."/>
            <person name="Kovalchuk A."/>
            <person name="Asiegbu F.O."/>
            <person name="Lackner G."/>
            <person name="Hoffmeister D."/>
            <person name="Rencoret J."/>
            <person name="Gutierrez A."/>
            <person name="Sun H."/>
            <person name="Lindquist E."/>
            <person name="Barry K."/>
            <person name="Riley R."/>
            <person name="Grigoriev I.V."/>
            <person name="Henrissat B."/>
            <person name="Kues U."/>
            <person name="Berka R.M."/>
            <person name="Martinez A.T."/>
            <person name="Covert S.F."/>
            <person name="Blanchette R.A."/>
            <person name="Cullen D."/>
        </authorList>
    </citation>
    <scope>NUCLEOTIDE SEQUENCE [LARGE SCALE GENOMIC DNA]</scope>
    <source>
        <strain evidence="2 3">11061_1 CR5-6</strain>
    </source>
</reference>
<feature type="domain" description="Poly(A) RNA polymerase mitochondrial-like central palm" evidence="1">
    <location>
        <begin position="33"/>
        <end position="161"/>
    </location>
</feature>
<evidence type="ECO:0000313" key="3">
    <source>
        <dbReference type="Proteomes" id="UP000053257"/>
    </source>
</evidence>
<evidence type="ECO:0000313" key="2">
    <source>
        <dbReference type="EMBL" id="KIP11311.1"/>
    </source>
</evidence>
<dbReference type="CDD" id="cd05402">
    <property type="entry name" value="NT_PAP_TUTase"/>
    <property type="match status" value="1"/>
</dbReference>
<dbReference type="GO" id="GO:0046872">
    <property type="term" value="F:metal ion binding"/>
    <property type="evidence" value="ECO:0007669"/>
    <property type="project" value="UniProtKB-KW"/>
</dbReference>
<dbReference type="Proteomes" id="UP000053257">
    <property type="component" value="Unassembled WGS sequence"/>
</dbReference>
<dbReference type="SUPFAM" id="SSF81301">
    <property type="entry name" value="Nucleotidyltransferase"/>
    <property type="match status" value="1"/>
</dbReference>
<dbReference type="STRING" id="745531.A0A0C3S5L4"/>
<evidence type="ECO:0000259" key="1">
    <source>
        <dbReference type="Pfam" id="PF22600"/>
    </source>
</evidence>
<gene>
    <name evidence="2" type="ORF">PHLGIDRAFT_114709</name>
</gene>
<name>A0A0C3S5L4_PHLG1</name>
<proteinExistence type="predicted"/>
<dbReference type="Gene3D" id="3.30.460.10">
    <property type="entry name" value="Beta Polymerase, domain 2"/>
    <property type="match status" value="1"/>
</dbReference>
<dbReference type="GO" id="GO:0031123">
    <property type="term" value="P:RNA 3'-end processing"/>
    <property type="evidence" value="ECO:0007669"/>
    <property type="project" value="TreeGrafter"/>
</dbReference>
<dbReference type="Pfam" id="PF22600">
    <property type="entry name" value="MTPAP-like_central"/>
    <property type="match status" value="1"/>
</dbReference>
<keyword evidence="3" id="KW-1185">Reference proteome</keyword>
<dbReference type="InterPro" id="IPR054708">
    <property type="entry name" value="MTPAP-like_central"/>
</dbReference>
<dbReference type="EMBL" id="KN840447">
    <property type="protein sequence ID" value="KIP11311.1"/>
    <property type="molecule type" value="Genomic_DNA"/>
</dbReference>
<dbReference type="GO" id="GO:0005737">
    <property type="term" value="C:cytoplasm"/>
    <property type="evidence" value="ECO:0007669"/>
    <property type="project" value="UniProtKB-SubCell"/>
</dbReference>
<dbReference type="Gene3D" id="1.10.1410.10">
    <property type="match status" value="1"/>
</dbReference>
<dbReference type="GO" id="GO:0010605">
    <property type="term" value="P:negative regulation of macromolecule metabolic process"/>
    <property type="evidence" value="ECO:0007669"/>
    <property type="project" value="UniProtKB-ARBA"/>
</dbReference>
<dbReference type="InterPro" id="IPR043519">
    <property type="entry name" value="NT_sf"/>
</dbReference>
<dbReference type="OrthoDB" id="2274644at2759"/>